<feature type="coiled-coil region" evidence="7">
    <location>
        <begin position="148"/>
        <end position="182"/>
    </location>
</feature>
<evidence type="ECO:0000256" key="7">
    <source>
        <dbReference type="SAM" id="Coils"/>
    </source>
</evidence>
<dbReference type="PANTHER" id="PTHR46480">
    <property type="entry name" value="F20B24.22"/>
    <property type="match status" value="1"/>
</dbReference>
<proteinExistence type="predicted"/>
<feature type="transmembrane region" description="Helical" evidence="8">
    <location>
        <begin position="94"/>
        <end position="117"/>
    </location>
</feature>
<keyword evidence="4" id="KW-0851">Voltage-gated channel</keyword>
<evidence type="ECO:0000256" key="5">
    <source>
        <dbReference type="ARBA" id="ARBA00023065"/>
    </source>
</evidence>
<keyword evidence="7" id="KW-0175">Coiled coil</keyword>
<keyword evidence="10" id="KW-1185">Reference proteome</keyword>
<reference evidence="9 10" key="1">
    <citation type="journal article" date="2023" name="PLoS ONE">
        <title>Cytospora paraplurivora sp. nov. isolated from orchards with fruit tree decline syndrome in Ontario, Canada.</title>
        <authorList>
            <person name="Ilyukhin E."/>
            <person name="Nguyen H.D.T."/>
            <person name="Castle A.J."/>
            <person name="Ellouze W."/>
        </authorList>
    </citation>
    <scope>NUCLEOTIDE SEQUENCE [LARGE SCALE GENOMIC DNA]</scope>
    <source>
        <strain evidence="9 10">FDS-564</strain>
    </source>
</reference>
<organism evidence="9 10">
    <name type="scientific">Cytospora paraplurivora</name>
    <dbReference type="NCBI Taxonomy" id="2898453"/>
    <lineage>
        <taxon>Eukaryota</taxon>
        <taxon>Fungi</taxon>
        <taxon>Dikarya</taxon>
        <taxon>Ascomycota</taxon>
        <taxon>Pezizomycotina</taxon>
        <taxon>Sordariomycetes</taxon>
        <taxon>Sordariomycetidae</taxon>
        <taxon>Diaporthales</taxon>
        <taxon>Cytosporaceae</taxon>
        <taxon>Cytospora</taxon>
    </lineage>
</organism>
<evidence type="ECO:0000256" key="2">
    <source>
        <dbReference type="ARBA" id="ARBA00022448"/>
    </source>
</evidence>
<evidence type="ECO:0000313" key="9">
    <source>
        <dbReference type="EMBL" id="KAK7746361.1"/>
    </source>
</evidence>
<dbReference type="InterPro" id="IPR031846">
    <property type="entry name" value="Hvcn1"/>
</dbReference>
<evidence type="ECO:0008006" key="11">
    <source>
        <dbReference type="Google" id="ProtNLM"/>
    </source>
</evidence>
<dbReference type="EMBL" id="JAJSPL020000006">
    <property type="protein sequence ID" value="KAK7746361.1"/>
    <property type="molecule type" value="Genomic_DNA"/>
</dbReference>
<keyword evidence="8" id="KW-1133">Transmembrane helix</keyword>
<gene>
    <name evidence="9" type="ORF">SLS53_002320</name>
</gene>
<dbReference type="GO" id="GO:0005886">
    <property type="term" value="C:plasma membrane"/>
    <property type="evidence" value="ECO:0007669"/>
    <property type="project" value="UniProtKB-SubCell"/>
</dbReference>
<accession>A0AAN9YJE3</accession>
<keyword evidence="2" id="KW-0813">Transport</keyword>
<keyword evidence="8" id="KW-0472">Membrane</keyword>
<feature type="transmembrane region" description="Helical" evidence="8">
    <location>
        <begin position="48"/>
        <end position="70"/>
    </location>
</feature>
<evidence type="ECO:0000256" key="1">
    <source>
        <dbReference type="ARBA" id="ARBA00004651"/>
    </source>
</evidence>
<evidence type="ECO:0000256" key="6">
    <source>
        <dbReference type="ARBA" id="ARBA00023303"/>
    </source>
</evidence>
<evidence type="ECO:0000313" key="10">
    <source>
        <dbReference type="Proteomes" id="UP001320245"/>
    </source>
</evidence>
<keyword evidence="3" id="KW-1003">Cell membrane</keyword>
<sequence>MDSRRNEQEPLLQDQDDLYQQQSPDEFSIYAHQRQKCRGLLISKQKHYLILALVALDVSCLLADIFIALIDCDKRIKNDAWVPDVREGLEDAGLVFSCLFMLELIMCLWAFGFDFLIDTLTRGTVEEVASLVIILRLWRFVKIIEELSVGASEQMEDIEMRAKQLEKENAELKRELRSVKFTPEGETESDVH</sequence>
<keyword evidence="6" id="KW-0407">Ion channel</keyword>
<comment type="subcellular location">
    <subcellularLocation>
        <location evidence="1">Cell membrane</location>
        <topology evidence="1">Multi-pass membrane protein</topology>
    </subcellularLocation>
</comment>
<comment type="caution">
    <text evidence="9">The sequence shown here is derived from an EMBL/GenBank/DDBJ whole genome shotgun (WGS) entry which is preliminary data.</text>
</comment>
<dbReference type="AlphaFoldDB" id="A0AAN9YJE3"/>
<dbReference type="PANTHER" id="PTHR46480:SF1">
    <property type="entry name" value="VOLTAGE-GATED HYDROGEN CHANNEL 1"/>
    <property type="match status" value="1"/>
</dbReference>
<protein>
    <recommendedName>
        <fullName evidence="11">Hydrogen voltage-gated channel 1</fullName>
    </recommendedName>
</protein>
<evidence type="ECO:0000256" key="8">
    <source>
        <dbReference type="SAM" id="Phobius"/>
    </source>
</evidence>
<evidence type="ECO:0000256" key="4">
    <source>
        <dbReference type="ARBA" id="ARBA00022882"/>
    </source>
</evidence>
<dbReference type="GO" id="GO:0034702">
    <property type="term" value="C:monoatomic ion channel complex"/>
    <property type="evidence" value="ECO:0007669"/>
    <property type="project" value="UniProtKB-KW"/>
</dbReference>
<name>A0AAN9YJE3_9PEZI</name>
<dbReference type="GO" id="GO:0030171">
    <property type="term" value="F:voltage-gated proton channel activity"/>
    <property type="evidence" value="ECO:0007669"/>
    <property type="project" value="InterPro"/>
</dbReference>
<evidence type="ECO:0000256" key="3">
    <source>
        <dbReference type="ARBA" id="ARBA00022475"/>
    </source>
</evidence>
<keyword evidence="8" id="KW-0812">Transmembrane</keyword>
<dbReference type="Proteomes" id="UP001320245">
    <property type="component" value="Unassembled WGS sequence"/>
</dbReference>
<keyword evidence="5" id="KW-0406">Ion transport</keyword>